<sequence>MCAKKLFFWKYIETKKSFWGDFLTQNIFYEVILVFDS</sequence>
<dbReference type="Proteomes" id="UP000030598">
    <property type="component" value="Unassembled WGS sequence"/>
</dbReference>
<evidence type="ECO:0000313" key="1">
    <source>
        <dbReference type="EMBL" id="KGF88583.1"/>
    </source>
</evidence>
<name>A0A0A1ZK68_PROMR</name>
<accession>A0A0A1ZK68</accession>
<organism evidence="1 2">
    <name type="scientific">Prochlorococcus marinus str. GP2</name>
    <dbReference type="NCBI Taxonomy" id="59925"/>
    <lineage>
        <taxon>Bacteria</taxon>
        <taxon>Bacillati</taxon>
        <taxon>Cyanobacteriota</taxon>
        <taxon>Cyanophyceae</taxon>
        <taxon>Synechococcales</taxon>
        <taxon>Prochlorococcaceae</taxon>
        <taxon>Prochlorococcus</taxon>
    </lineage>
</organism>
<dbReference type="EMBL" id="JNAH01000003">
    <property type="protein sequence ID" value="KGF88583.1"/>
    <property type="molecule type" value="Genomic_DNA"/>
</dbReference>
<gene>
    <name evidence="1" type="ORF">EU91_0517</name>
</gene>
<reference evidence="2" key="1">
    <citation type="journal article" date="2014" name="Sci. Data">
        <title>Genomes of diverse isolates of the marine cyanobacterium Prochlorococcus.</title>
        <authorList>
            <person name="Biller S."/>
            <person name="Berube P."/>
            <person name="Thompson J."/>
            <person name="Kelly L."/>
            <person name="Roggensack S."/>
            <person name="Awad L."/>
            <person name="Roache-Johnson K."/>
            <person name="Ding H."/>
            <person name="Giovannoni S.J."/>
            <person name="Moore L.R."/>
            <person name="Chisholm S.W."/>
        </authorList>
    </citation>
    <scope>NUCLEOTIDE SEQUENCE [LARGE SCALE GENOMIC DNA]</scope>
    <source>
        <strain evidence="2">GP2</strain>
    </source>
</reference>
<dbReference type="STRING" id="59925.EU91_0517"/>
<dbReference type="AlphaFoldDB" id="A0A0A1ZK68"/>
<proteinExistence type="predicted"/>
<comment type="caution">
    <text evidence="1">The sequence shown here is derived from an EMBL/GenBank/DDBJ whole genome shotgun (WGS) entry which is preliminary data.</text>
</comment>
<protein>
    <submittedName>
        <fullName evidence="1">Uncharacterized protein</fullName>
    </submittedName>
</protein>
<evidence type="ECO:0000313" key="2">
    <source>
        <dbReference type="Proteomes" id="UP000030598"/>
    </source>
</evidence>